<dbReference type="SMART" id="SM00854">
    <property type="entry name" value="PGA_cap"/>
    <property type="match status" value="1"/>
</dbReference>
<feature type="domain" description="Capsule synthesis protein CapA" evidence="2">
    <location>
        <begin position="55"/>
        <end position="291"/>
    </location>
</feature>
<dbReference type="EMBL" id="JAGGJX010000004">
    <property type="protein sequence ID" value="MBP1855726.1"/>
    <property type="molecule type" value="Genomic_DNA"/>
</dbReference>
<accession>A0ABS4ECV6</accession>
<dbReference type="Pfam" id="PF09587">
    <property type="entry name" value="PGA_cap"/>
    <property type="match status" value="1"/>
</dbReference>
<dbReference type="RefSeq" id="WP_234926354.1">
    <property type="nucleotide sequence ID" value="NZ_BAAACS010000004.1"/>
</dbReference>
<dbReference type="InterPro" id="IPR029052">
    <property type="entry name" value="Metallo-depent_PP-like"/>
</dbReference>
<dbReference type="CDD" id="cd07381">
    <property type="entry name" value="MPP_CapA"/>
    <property type="match status" value="1"/>
</dbReference>
<evidence type="ECO:0000313" key="4">
    <source>
        <dbReference type="Proteomes" id="UP000767291"/>
    </source>
</evidence>
<reference evidence="3 4" key="1">
    <citation type="submission" date="2021-03" db="EMBL/GenBank/DDBJ databases">
        <title>Genomic Encyclopedia of Type Strains, Phase IV (KMG-IV): sequencing the most valuable type-strain genomes for metagenomic binning, comparative biology and taxonomic classification.</title>
        <authorList>
            <person name="Goeker M."/>
        </authorList>
    </citation>
    <scope>NUCLEOTIDE SEQUENCE [LARGE SCALE GENOMIC DNA]</scope>
    <source>
        <strain evidence="3 4">DSM 1289</strain>
    </source>
</reference>
<evidence type="ECO:0000313" key="3">
    <source>
        <dbReference type="EMBL" id="MBP1855726.1"/>
    </source>
</evidence>
<keyword evidence="4" id="KW-1185">Reference proteome</keyword>
<name>A0ABS4ECV6_9FIRM</name>
<dbReference type="Gene3D" id="3.60.21.10">
    <property type="match status" value="1"/>
</dbReference>
<dbReference type="InterPro" id="IPR052169">
    <property type="entry name" value="CW_Biosynth-Accessory"/>
</dbReference>
<organism evidence="3 4">
    <name type="scientific">Metaclostridioides mangenotii</name>
    <dbReference type="NCBI Taxonomy" id="1540"/>
    <lineage>
        <taxon>Bacteria</taxon>
        <taxon>Bacillati</taxon>
        <taxon>Bacillota</taxon>
        <taxon>Clostridia</taxon>
        <taxon>Peptostreptococcales</taxon>
        <taxon>Peptostreptococcaceae</taxon>
        <taxon>Metaclostridioides</taxon>
    </lineage>
</organism>
<evidence type="ECO:0000259" key="2">
    <source>
        <dbReference type="SMART" id="SM00854"/>
    </source>
</evidence>
<dbReference type="Proteomes" id="UP000767291">
    <property type="component" value="Unassembled WGS sequence"/>
</dbReference>
<protein>
    <submittedName>
        <fullName evidence="3">Poly-gamma-glutamate synthesis protein (Capsule biosynthesis protein)</fullName>
    </submittedName>
</protein>
<evidence type="ECO:0000256" key="1">
    <source>
        <dbReference type="ARBA" id="ARBA00005662"/>
    </source>
</evidence>
<comment type="caution">
    <text evidence="3">The sequence shown here is derived from an EMBL/GenBank/DDBJ whole genome shotgun (WGS) entry which is preliminary data.</text>
</comment>
<proteinExistence type="inferred from homology"/>
<comment type="similarity">
    <text evidence="1">Belongs to the CapA family.</text>
</comment>
<dbReference type="SUPFAM" id="SSF56300">
    <property type="entry name" value="Metallo-dependent phosphatases"/>
    <property type="match status" value="1"/>
</dbReference>
<dbReference type="PANTHER" id="PTHR33393">
    <property type="entry name" value="POLYGLUTAMINE SYNTHESIS ACCESSORY PROTEIN RV0574C-RELATED"/>
    <property type="match status" value="1"/>
</dbReference>
<dbReference type="InterPro" id="IPR019079">
    <property type="entry name" value="Capsule_synth_CapA"/>
</dbReference>
<gene>
    <name evidence="3" type="ORF">J2Z43_002124</name>
</gene>
<sequence>MSKKRIKRRVKYRIKRKPLLLLIAIFFLLIVSYNKISKNANEKDVIKEKNHTSITLSFAGDVTMGNYMGSTGIETFNGEFERQNRDYSYFLKNVKSIFENDDITIVNLEGPLTTSTVGNTEKQFAFKGDPSYAKILKEGNVEAVGIANNHSLDYFEKGLEDTKNVLDNNRIKYSGMGEKAIIESKGIKVGLLAYNGWESNYNDKYLEGIKKDIDQLKKEADLVTVYFHWGVEKENYPTQVQKDFAHFSIDNGADLVVGSHPHVLQGIESYQNKDGETKMIAYSLSNFCFGGNKNPSDKDSMIYQQTFNFEDGKLIDSEEPNIIPCSISSSKIRNNYQPTPLLGAEANRVMNRIKAYSNNL</sequence>
<dbReference type="PANTHER" id="PTHR33393:SF13">
    <property type="entry name" value="PGA BIOSYNTHESIS PROTEIN CAPA"/>
    <property type="match status" value="1"/>
</dbReference>